<dbReference type="OrthoDB" id="1884279at2"/>
<dbReference type="PROSITE" id="PS50885">
    <property type="entry name" value="HAMP"/>
    <property type="match status" value="1"/>
</dbReference>
<sequence>MNFILSSIRNKLLLICGGGTALLLVAACVGLFLQYRAIDTLTSEVDALHSEQFKLAENKTEFLSQLLDWKNILLRITEDDITADYWLAYGKKQDALQAALTALAASPLVNEQTQTLAKSFLSEHHALREAYGDALSAYRVSYDIYALEKDVRDADKIAGKHLDDLAALVNAQISERTDAIKADSRQAIVITAALMAVACAMAFGLFLWLLRSQLISPARELENGLLALSKGDFSQPIRAHTRDELGRIAISAESIRNDLGQLIGRVAKSVASVDAAAGEVAVESRKAAESAERQTEAAGDTAQGVDTVTAAILRISGNTERLSALSEKGLEASSRAAARLDALSKSVEGSASVMRGVTDTAQAFFKSAQEITTMTQQVREIAEQTNLLALNAAIEAARAGEQGRGFAVVADEVRKLAEKSGQSASQIDSITNVLGEQARTLEKALNKGLESLEDSRSGMRLASEALGEANESVSHTTAEVGEITRAVREQSESSGHISRNVEDMAERVRANQSALGRMAGAADQLRDLAGDLKGSVSSFRL</sequence>
<dbReference type="Proteomes" id="UP000319502">
    <property type="component" value="Unassembled WGS sequence"/>
</dbReference>
<dbReference type="Gene3D" id="1.10.287.950">
    <property type="entry name" value="Methyl-accepting chemotaxis protein"/>
    <property type="match status" value="1"/>
</dbReference>
<feature type="domain" description="Methyl-accepting transducer" evidence="5">
    <location>
        <begin position="269"/>
        <end position="505"/>
    </location>
</feature>
<evidence type="ECO:0000256" key="3">
    <source>
        <dbReference type="PROSITE-ProRule" id="PRU00284"/>
    </source>
</evidence>
<organism evidence="7 8">
    <name type="scientific">Denitromonas halophila</name>
    <dbReference type="NCBI Taxonomy" id="1629404"/>
    <lineage>
        <taxon>Bacteria</taxon>
        <taxon>Pseudomonadati</taxon>
        <taxon>Pseudomonadota</taxon>
        <taxon>Betaproteobacteria</taxon>
        <taxon>Rhodocyclales</taxon>
        <taxon>Zoogloeaceae</taxon>
        <taxon>Denitromonas</taxon>
    </lineage>
</organism>
<keyword evidence="4" id="KW-0812">Transmembrane</keyword>
<dbReference type="GO" id="GO:0016020">
    <property type="term" value="C:membrane"/>
    <property type="evidence" value="ECO:0007669"/>
    <property type="project" value="InterPro"/>
</dbReference>
<evidence type="ECO:0000313" key="8">
    <source>
        <dbReference type="Proteomes" id="UP000319502"/>
    </source>
</evidence>
<evidence type="ECO:0000256" key="2">
    <source>
        <dbReference type="ARBA" id="ARBA00029447"/>
    </source>
</evidence>
<evidence type="ECO:0000256" key="4">
    <source>
        <dbReference type="SAM" id="Phobius"/>
    </source>
</evidence>
<feature type="transmembrane region" description="Helical" evidence="4">
    <location>
        <begin position="187"/>
        <end position="210"/>
    </location>
</feature>
<feature type="domain" description="HAMP" evidence="6">
    <location>
        <begin position="212"/>
        <end position="264"/>
    </location>
</feature>
<keyword evidence="4" id="KW-0472">Membrane</keyword>
<dbReference type="PANTHER" id="PTHR32089:SF112">
    <property type="entry name" value="LYSOZYME-LIKE PROTEIN-RELATED"/>
    <property type="match status" value="1"/>
</dbReference>
<dbReference type="PROSITE" id="PS50111">
    <property type="entry name" value="CHEMOTAXIS_TRANSDUC_2"/>
    <property type="match status" value="1"/>
</dbReference>
<evidence type="ECO:0000256" key="1">
    <source>
        <dbReference type="ARBA" id="ARBA00023224"/>
    </source>
</evidence>
<keyword evidence="4" id="KW-1133">Transmembrane helix</keyword>
<dbReference type="SUPFAM" id="SSF58104">
    <property type="entry name" value="Methyl-accepting chemotaxis protein (MCP) signaling domain"/>
    <property type="match status" value="1"/>
</dbReference>
<dbReference type="GO" id="GO:0007165">
    <property type="term" value="P:signal transduction"/>
    <property type="evidence" value="ECO:0007669"/>
    <property type="project" value="UniProtKB-KW"/>
</dbReference>
<proteinExistence type="inferred from homology"/>
<feature type="transmembrane region" description="Helical" evidence="4">
    <location>
        <begin position="12"/>
        <end position="33"/>
    </location>
</feature>
<dbReference type="InterPro" id="IPR004089">
    <property type="entry name" value="MCPsignal_dom"/>
</dbReference>
<dbReference type="Pfam" id="PF00015">
    <property type="entry name" value="MCPsignal"/>
    <property type="match status" value="1"/>
</dbReference>
<dbReference type="GO" id="GO:0006935">
    <property type="term" value="P:chemotaxis"/>
    <property type="evidence" value="ECO:0007669"/>
    <property type="project" value="InterPro"/>
</dbReference>
<dbReference type="Pfam" id="PF00672">
    <property type="entry name" value="HAMP"/>
    <property type="match status" value="1"/>
</dbReference>
<keyword evidence="8" id="KW-1185">Reference proteome</keyword>
<protein>
    <submittedName>
        <fullName evidence="7">Methyl-accepting chemotaxis protein</fullName>
    </submittedName>
</protein>
<gene>
    <name evidence="7" type="ORF">FHP91_10605</name>
</gene>
<dbReference type="SMART" id="SM00283">
    <property type="entry name" value="MA"/>
    <property type="match status" value="1"/>
</dbReference>
<comment type="similarity">
    <text evidence="2">Belongs to the methyl-accepting chemotaxis (MCP) protein family.</text>
</comment>
<dbReference type="EMBL" id="VMNK01000007">
    <property type="protein sequence ID" value="TVO57326.1"/>
    <property type="molecule type" value="Genomic_DNA"/>
</dbReference>
<accession>A0A557QWX7</accession>
<dbReference type="RefSeq" id="WP_144309562.1">
    <property type="nucleotide sequence ID" value="NZ_VMNK01000007.1"/>
</dbReference>
<evidence type="ECO:0000313" key="7">
    <source>
        <dbReference type="EMBL" id="TVO57326.1"/>
    </source>
</evidence>
<dbReference type="PRINTS" id="PR00260">
    <property type="entry name" value="CHEMTRNSDUCR"/>
</dbReference>
<reference evidence="7 8" key="1">
    <citation type="submission" date="2019-07" db="EMBL/GenBank/DDBJ databases">
        <title>The pathways for chlorine oxyanion respiration interact through the shared metabolite chlorate.</title>
        <authorList>
            <person name="Barnum T.P."/>
            <person name="Cheng Y."/>
            <person name="Hill K.A."/>
            <person name="Lucas L.N."/>
            <person name="Carlson H.K."/>
            <person name="Coates J.D."/>
        </authorList>
    </citation>
    <scope>NUCLEOTIDE SEQUENCE [LARGE SCALE GENOMIC DNA]</scope>
    <source>
        <strain evidence="7 8">SFB-3</strain>
    </source>
</reference>
<evidence type="ECO:0000259" key="6">
    <source>
        <dbReference type="PROSITE" id="PS50885"/>
    </source>
</evidence>
<dbReference type="PANTHER" id="PTHR32089">
    <property type="entry name" value="METHYL-ACCEPTING CHEMOTAXIS PROTEIN MCPB"/>
    <property type="match status" value="1"/>
</dbReference>
<dbReference type="SMART" id="SM00304">
    <property type="entry name" value="HAMP"/>
    <property type="match status" value="1"/>
</dbReference>
<dbReference type="GO" id="GO:0004888">
    <property type="term" value="F:transmembrane signaling receptor activity"/>
    <property type="evidence" value="ECO:0007669"/>
    <property type="project" value="InterPro"/>
</dbReference>
<comment type="caution">
    <text evidence="7">The sequence shown here is derived from an EMBL/GenBank/DDBJ whole genome shotgun (WGS) entry which is preliminary data.</text>
</comment>
<name>A0A557QWX7_9RHOO</name>
<keyword evidence="1 3" id="KW-0807">Transducer</keyword>
<evidence type="ECO:0000259" key="5">
    <source>
        <dbReference type="PROSITE" id="PS50111"/>
    </source>
</evidence>
<dbReference type="InterPro" id="IPR003660">
    <property type="entry name" value="HAMP_dom"/>
</dbReference>
<dbReference type="InterPro" id="IPR004090">
    <property type="entry name" value="Chemotax_Me-accpt_rcpt"/>
</dbReference>
<dbReference type="CDD" id="cd06225">
    <property type="entry name" value="HAMP"/>
    <property type="match status" value="1"/>
</dbReference>
<dbReference type="AlphaFoldDB" id="A0A557QWX7"/>